<comment type="caution">
    <text evidence="9">The sequence shown here is derived from an EMBL/GenBank/DDBJ whole genome shotgun (WGS) entry which is preliminary data.</text>
</comment>
<keyword evidence="4" id="KW-0479">Metal-binding</keyword>
<evidence type="ECO:0000313" key="9">
    <source>
        <dbReference type="EMBL" id="OGG80624.1"/>
    </source>
</evidence>
<evidence type="ECO:0000256" key="3">
    <source>
        <dbReference type="ARBA" id="ARBA00022695"/>
    </source>
</evidence>
<evidence type="ECO:0000313" key="10">
    <source>
        <dbReference type="Proteomes" id="UP000177372"/>
    </source>
</evidence>
<dbReference type="SUPFAM" id="SSF81301">
    <property type="entry name" value="Nucleotidyltransferase"/>
    <property type="match status" value="1"/>
</dbReference>
<evidence type="ECO:0000256" key="6">
    <source>
        <dbReference type="ARBA" id="ARBA00022840"/>
    </source>
</evidence>
<keyword evidence="6" id="KW-0067">ATP-binding</keyword>
<keyword evidence="2" id="KW-0808">Transferase</keyword>
<evidence type="ECO:0000256" key="5">
    <source>
        <dbReference type="ARBA" id="ARBA00022741"/>
    </source>
</evidence>
<dbReference type="GO" id="GO:0016779">
    <property type="term" value="F:nucleotidyltransferase activity"/>
    <property type="evidence" value="ECO:0007669"/>
    <property type="project" value="UniProtKB-KW"/>
</dbReference>
<reference evidence="9 10" key="1">
    <citation type="journal article" date="2016" name="Nat. Commun.">
        <title>Thousands of microbial genomes shed light on interconnected biogeochemical processes in an aquifer system.</title>
        <authorList>
            <person name="Anantharaman K."/>
            <person name="Brown C.T."/>
            <person name="Hug L.A."/>
            <person name="Sharon I."/>
            <person name="Castelle C.J."/>
            <person name="Probst A.J."/>
            <person name="Thomas B.C."/>
            <person name="Singh A."/>
            <person name="Wilkins M.J."/>
            <person name="Karaoz U."/>
            <person name="Brodie E.L."/>
            <person name="Williams K.H."/>
            <person name="Hubbard S.S."/>
            <person name="Banfield J.F."/>
        </authorList>
    </citation>
    <scope>NUCLEOTIDE SEQUENCE [LARGE SCALE GENOMIC DNA]</scope>
</reference>
<evidence type="ECO:0000256" key="4">
    <source>
        <dbReference type="ARBA" id="ARBA00022723"/>
    </source>
</evidence>
<organism evidence="9 10">
    <name type="scientific">Candidatus Kaiserbacteria bacterium RIFCSPLOWO2_01_FULL_54_13</name>
    <dbReference type="NCBI Taxonomy" id="1798512"/>
    <lineage>
        <taxon>Bacteria</taxon>
        <taxon>Candidatus Kaiseribacteriota</taxon>
    </lineage>
</organism>
<dbReference type="EMBL" id="MFLZ01000003">
    <property type="protein sequence ID" value="OGG80624.1"/>
    <property type="molecule type" value="Genomic_DNA"/>
</dbReference>
<feature type="domain" description="Polymerase beta nucleotidyltransferase" evidence="8">
    <location>
        <begin position="14"/>
        <end position="92"/>
    </location>
</feature>
<evidence type="ECO:0000256" key="2">
    <source>
        <dbReference type="ARBA" id="ARBA00022679"/>
    </source>
</evidence>
<accession>A0A1F6F458</accession>
<evidence type="ECO:0000256" key="7">
    <source>
        <dbReference type="ARBA" id="ARBA00022842"/>
    </source>
</evidence>
<comment type="cofactor">
    <cofactor evidence="1">
        <name>Mg(2+)</name>
        <dbReference type="ChEBI" id="CHEBI:18420"/>
    </cofactor>
</comment>
<dbReference type="GO" id="GO:0005524">
    <property type="term" value="F:ATP binding"/>
    <property type="evidence" value="ECO:0007669"/>
    <property type="project" value="UniProtKB-KW"/>
</dbReference>
<dbReference type="PANTHER" id="PTHR33571:SF12">
    <property type="entry name" value="BSL3053 PROTEIN"/>
    <property type="match status" value="1"/>
</dbReference>
<dbReference type="InterPro" id="IPR041633">
    <property type="entry name" value="Polbeta"/>
</dbReference>
<proteinExistence type="predicted"/>
<evidence type="ECO:0000259" key="8">
    <source>
        <dbReference type="Pfam" id="PF18765"/>
    </source>
</evidence>
<dbReference type="PANTHER" id="PTHR33571">
    <property type="entry name" value="SSL8005 PROTEIN"/>
    <property type="match status" value="1"/>
</dbReference>
<dbReference type="Gene3D" id="3.30.460.10">
    <property type="entry name" value="Beta Polymerase, domain 2"/>
    <property type="match status" value="1"/>
</dbReference>
<dbReference type="InterPro" id="IPR043519">
    <property type="entry name" value="NT_sf"/>
</dbReference>
<evidence type="ECO:0000256" key="1">
    <source>
        <dbReference type="ARBA" id="ARBA00001946"/>
    </source>
</evidence>
<name>A0A1F6F458_9BACT</name>
<gene>
    <name evidence="9" type="ORF">A3A39_03995</name>
</gene>
<sequence>MMILDEVKKRAVPILKNAHVKRASVFGSVARNEMDARDVDLLVEMERPYGLFKFLTLKIDLEDALGRGVDLVEYSMIKPGIREHALRDAVQIV</sequence>
<dbReference type="CDD" id="cd05403">
    <property type="entry name" value="NT_KNTase_like"/>
    <property type="match status" value="1"/>
</dbReference>
<dbReference type="InterPro" id="IPR052038">
    <property type="entry name" value="Type-VII_TA_antitoxin"/>
</dbReference>
<dbReference type="Pfam" id="PF18765">
    <property type="entry name" value="Polbeta"/>
    <property type="match status" value="1"/>
</dbReference>
<keyword evidence="7" id="KW-0460">Magnesium</keyword>
<dbReference type="STRING" id="1798512.A3A39_03995"/>
<keyword evidence="5" id="KW-0547">Nucleotide-binding</keyword>
<protein>
    <recommendedName>
        <fullName evidence="8">Polymerase beta nucleotidyltransferase domain-containing protein</fullName>
    </recommendedName>
</protein>
<dbReference type="GO" id="GO:0046872">
    <property type="term" value="F:metal ion binding"/>
    <property type="evidence" value="ECO:0007669"/>
    <property type="project" value="UniProtKB-KW"/>
</dbReference>
<keyword evidence="3" id="KW-0548">Nucleotidyltransferase</keyword>
<dbReference type="Proteomes" id="UP000177372">
    <property type="component" value="Unassembled WGS sequence"/>
</dbReference>
<dbReference type="AlphaFoldDB" id="A0A1F6F458"/>